<protein>
    <submittedName>
        <fullName evidence="1">4249_t:CDS:1</fullName>
    </submittedName>
</protein>
<comment type="caution">
    <text evidence="1">The sequence shown here is derived from an EMBL/GenBank/DDBJ whole genome shotgun (WGS) entry which is preliminary data.</text>
</comment>
<dbReference type="AlphaFoldDB" id="A0A9N9J903"/>
<reference evidence="1" key="1">
    <citation type="submission" date="2021-06" db="EMBL/GenBank/DDBJ databases">
        <authorList>
            <person name="Kallberg Y."/>
            <person name="Tangrot J."/>
            <person name="Rosling A."/>
        </authorList>
    </citation>
    <scope>NUCLEOTIDE SEQUENCE</scope>
    <source>
        <strain evidence="1">FL130A</strain>
    </source>
</reference>
<keyword evidence="2" id="KW-1185">Reference proteome</keyword>
<dbReference type="EMBL" id="CAJVPS010050940">
    <property type="protein sequence ID" value="CAG8768647.1"/>
    <property type="molecule type" value="Genomic_DNA"/>
</dbReference>
<evidence type="ECO:0000313" key="2">
    <source>
        <dbReference type="Proteomes" id="UP000789508"/>
    </source>
</evidence>
<sequence>NFQKLTFQENIEMGLSLLPTGVNPATALVVKIPIAIRLALMTIKSKTLSK</sequence>
<gene>
    <name evidence="1" type="ORF">ALEPTO_LOCUS14018</name>
</gene>
<accession>A0A9N9J903</accession>
<proteinExistence type="predicted"/>
<name>A0A9N9J903_9GLOM</name>
<organism evidence="1 2">
    <name type="scientific">Ambispora leptoticha</name>
    <dbReference type="NCBI Taxonomy" id="144679"/>
    <lineage>
        <taxon>Eukaryota</taxon>
        <taxon>Fungi</taxon>
        <taxon>Fungi incertae sedis</taxon>
        <taxon>Mucoromycota</taxon>
        <taxon>Glomeromycotina</taxon>
        <taxon>Glomeromycetes</taxon>
        <taxon>Archaeosporales</taxon>
        <taxon>Ambisporaceae</taxon>
        <taxon>Ambispora</taxon>
    </lineage>
</organism>
<evidence type="ECO:0000313" key="1">
    <source>
        <dbReference type="EMBL" id="CAG8768647.1"/>
    </source>
</evidence>
<feature type="non-terminal residue" evidence="1">
    <location>
        <position position="1"/>
    </location>
</feature>
<dbReference type="Proteomes" id="UP000789508">
    <property type="component" value="Unassembled WGS sequence"/>
</dbReference>